<reference evidence="4" key="1">
    <citation type="submission" date="2015-11" db="EMBL/GenBank/DDBJ databases">
        <authorList>
            <person name="Blom J."/>
        </authorList>
    </citation>
    <scope>NUCLEOTIDE SEQUENCE [LARGE SCALE GENOMIC DNA]</scope>
    <source>
        <plasmid evidence="4">pEM01</plasmid>
    </source>
</reference>
<dbReference type="InterPro" id="IPR002563">
    <property type="entry name" value="Flavin_Rdtase-like_dom"/>
</dbReference>
<dbReference type="EC" id="1.5.1.42" evidence="3"/>
<evidence type="ECO:0000259" key="2">
    <source>
        <dbReference type="SMART" id="SM00903"/>
    </source>
</evidence>
<proteinExistence type="predicted"/>
<dbReference type="AlphaFoldDB" id="A0A0U5LA22"/>
<evidence type="ECO:0000256" key="1">
    <source>
        <dbReference type="ARBA" id="ARBA00023002"/>
    </source>
</evidence>
<dbReference type="PATRIC" id="fig|1619313.3.peg.4117"/>
<dbReference type="PANTHER" id="PTHR30466:SF1">
    <property type="entry name" value="FMN REDUCTASE (NADH) RUTF"/>
    <property type="match status" value="1"/>
</dbReference>
<evidence type="ECO:0000313" key="3">
    <source>
        <dbReference type="EMBL" id="CUU26184.1"/>
    </source>
</evidence>
<dbReference type="GO" id="GO:0010181">
    <property type="term" value="F:FMN binding"/>
    <property type="evidence" value="ECO:0007669"/>
    <property type="project" value="InterPro"/>
</dbReference>
<dbReference type="InterPro" id="IPR012349">
    <property type="entry name" value="Split_barrel_FMN-bd"/>
</dbReference>
<protein>
    <submittedName>
        <fullName evidence="3">FMN reductase (NADH) RutF</fullName>
        <ecNumber evidence="3">1.5.1.42</ecNumber>
    </submittedName>
</protein>
<dbReference type="Pfam" id="PF01613">
    <property type="entry name" value="Flavin_Reduct"/>
    <property type="match status" value="1"/>
</dbReference>
<dbReference type="Gene3D" id="2.30.110.10">
    <property type="entry name" value="Electron Transport, Fmn-binding Protein, Chain A"/>
    <property type="match status" value="1"/>
</dbReference>
<dbReference type="SMART" id="SM00903">
    <property type="entry name" value="Flavin_Reduct"/>
    <property type="match status" value="1"/>
</dbReference>
<dbReference type="Proteomes" id="UP000059419">
    <property type="component" value="Plasmid pEM01"/>
</dbReference>
<geneLocation type="plasmid" evidence="4">
    <name>pEM01</name>
</geneLocation>
<gene>
    <name evidence="3" type="primary">rutF</name>
    <name evidence="3" type="ORF">EM595_p0488</name>
</gene>
<dbReference type="PANTHER" id="PTHR30466">
    <property type="entry name" value="FLAVIN REDUCTASE"/>
    <property type="match status" value="1"/>
</dbReference>
<keyword evidence="4" id="KW-1185">Reference proteome</keyword>
<organism evidence="3 4">
    <name type="scientific">Duffyella gerundensis</name>
    <dbReference type="NCBI Taxonomy" id="1619313"/>
    <lineage>
        <taxon>Bacteria</taxon>
        <taxon>Pseudomonadati</taxon>
        <taxon>Pseudomonadota</taxon>
        <taxon>Gammaproteobacteria</taxon>
        <taxon>Enterobacterales</taxon>
        <taxon>Erwiniaceae</taxon>
        <taxon>Duffyella</taxon>
    </lineage>
</organism>
<dbReference type="EMBL" id="LN907828">
    <property type="protein sequence ID" value="CUU26184.1"/>
    <property type="molecule type" value="Genomic_DNA"/>
</dbReference>
<dbReference type="GO" id="GO:0052874">
    <property type="term" value="F:FMN reductase (NADH) activity"/>
    <property type="evidence" value="ECO:0007669"/>
    <property type="project" value="UniProtKB-EC"/>
</dbReference>
<dbReference type="InterPro" id="IPR050268">
    <property type="entry name" value="NADH-dep_flavin_reductase"/>
</dbReference>
<feature type="domain" description="Flavin reductase like" evidence="2">
    <location>
        <begin position="34"/>
        <end position="179"/>
    </location>
</feature>
<keyword evidence="1 3" id="KW-0560">Oxidoreductase</keyword>
<dbReference type="GO" id="GO:0042602">
    <property type="term" value="F:riboflavin reductase (NADPH) activity"/>
    <property type="evidence" value="ECO:0007669"/>
    <property type="project" value="TreeGrafter"/>
</dbReference>
<accession>A0A0U5LA22</accession>
<dbReference type="GO" id="GO:0006208">
    <property type="term" value="P:pyrimidine nucleobase catabolic process"/>
    <property type="evidence" value="ECO:0007669"/>
    <property type="project" value="TreeGrafter"/>
</dbReference>
<sequence length="181" mass="19461">MSDTTLLAVEETQVVSTIFSDTDDQGRQTFKDAMANLGSAVNIVTTLSEESATGFTATAVCSVTDSPPSLLVCLNHSASVFAAFADAEHLCVNTLAADQEALSGIFGGKLAQQDRFAAVEWDTFITGSPLLSASAVAFDCKIQSRVTVGTHDIMICEIVGIKRQQLASNLVWFNRRYHHLR</sequence>
<dbReference type="SUPFAM" id="SSF50475">
    <property type="entry name" value="FMN-binding split barrel"/>
    <property type="match status" value="1"/>
</dbReference>
<evidence type="ECO:0000313" key="4">
    <source>
        <dbReference type="Proteomes" id="UP000059419"/>
    </source>
</evidence>
<name>A0A0U5LA22_9GAMM</name>
<dbReference type="KEGG" id="ege:EM595_p0488"/>